<dbReference type="EMBL" id="CP048882">
    <property type="protein sequence ID" value="QPP09181.1"/>
    <property type="molecule type" value="Genomic_DNA"/>
</dbReference>
<dbReference type="AlphaFoldDB" id="A0A7T1TA28"/>
<organism evidence="2 3">
    <name type="scientific">Streptomyces bathyalis</name>
    <dbReference type="NCBI Taxonomy" id="2710756"/>
    <lineage>
        <taxon>Bacteria</taxon>
        <taxon>Bacillati</taxon>
        <taxon>Actinomycetota</taxon>
        <taxon>Actinomycetes</taxon>
        <taxon>Kitasatosporales</taxon>
        <taxon>Streptomycetaceae</taxon>
        <taxon>Streptomyces</taxon>
    </lineage>
</organism>
<protein>
    <submittedName>
        <fullName evidence="2">Uncharacterized protein</fullName>
    </submittedName>
</protein>
<keyword evidence="1" id="KW-0732">Signal</keyword>
<accession>A0A7T1TA28</accession>
<evidence type="ECO:0000256" key="1">
    <source>
        <dbReference type="SAM" id="SignalP"/>
    </source>
</evidence>
<feature type="chain" id="PRO_5039037714" evidence="1">
    <location>
        <begin position="29"/>
        <end position="230"/>
    </location>
</feature>
<reference evidence="3" key="1">
    <citation type="submission" date="2020-02" db="EMBL/GenBank/DDBJ databases">
        <title>Streptomyces sp. ASO4wet.</title>
        <authorList>
            <person name="Risdian C."/>
            <person name="Landwehr W."/>
            <person name="Schupp P."/>
            <person name="Wink J."/>
        </authorList>
    </citation>
    <scope>NUCLEOTIDE SEQUENCE [LARGE SCALE GENOMIC DNA]</scope>
    <source>
        <strain evidence="3">ASO4wet</strain>
    </source>
</reference>
<dbReference type="Proteomes" id="UP000595046">
    <property type="component" value="Chromosome"/>
</dbReference>
<name>A0A7T1TA28_9ACTN</name>
<feature type="signal peptide" evidence="1">
    <location>
        <begin position="1"/>
        <end position="28"/>
    </location>
</feature>
<gene>
    <name evidence="2" type="ORF">G4Z16_25310</name>
</gene>
<evidence type="ECO:0000313" key="2">
    <source>
        <dbReference type="EMBL" id="QPP09181.1"/>
    </source>
</evidence>
<dbReference type="RefSeq" id="WP_197352955.1">
    <property type="nucleotide sequence ID" value="NZ_CP048882.1"/>
</dbReference>
<dbReference type="KEGG" id="sbat:G4Z16_25310"/>
<sequence>MFKHGLRRRVALLASATALLLPLGVAQAGAVTPATARTASAEAPIPGAYISPWGSADVEISPETQQGLQREGVTLEAISPFTMHSDGKGFSMPIGSTAGDGLDSKGRIYYPGGLRLHHAESGQTATLKPTWIRVMPQPAYSAGVEVDGQTVSEETQLGYSNYYEVMKGARPSPTGFRLEKMPFYFSQEAEDLIEANSDIDAPDGGTPFGTLTPHFDYIPGQQPTLPGLPG</sequence>
<keyword evidence="3" id="KW-1185">Reference proteome</keyword>
<evidence type="ECO:0000313" key="3">
    <source>
        <dbReference type="Proteomes" id="UP000595046"/>
    </source>
</evidence>
<proteinExistence type="predicted"/>